<keyword evidence="2 3" id="KW-0687">Ribonucleoprotein</keyword>
<sequence length="107" mass="11674">MSESGKCYVIVEVPAPIVKKPRLLKFAGVDPGTRVGRGFSLGELKEAGISEAIARDLGIPIDKRRRSVHEWNVKALKEFMAKVQDLVQAKKAKPARMVAIKTSTTAS</sequence>
<dbReference type="Proteomes" id="UP000605805">
    <property type="component" value="Unassembled WGS sequence"/>
</dbReference>
<protein>
    <recommendedName>
        <fullName evidence="3">Large ribosomal subunit protein eL13</fullName>
    </recommendedName>
</protein>
<dbReference type="PROSITE" id="PS01104">
    <property type="entry name" value="RIBOSOMAL_L13E"/>
    <property type="match status" value="1"/>
</dbReference>
<evidence type="ECO:0000313" key="6">
    <source>
        <dbReference type="Proteomes" id="UP000605805"/>
    </source>
</evidence>
<dbReference type="EMBL" id="DQTV01000074">
    <property type="protein sequence ID" value="HIP57216.1"/>
    <property type="molecule type" value="Genomic_DNA"/>
</dbReference>
<reference evidence="5" key="1">
    <citation type="journal article" date="2020" name="ISME J.">
        <title>Gammaproteobacteria mediating utilization of methyl-, sulfur- and petroleum organic compounds in deep ocean hydrothermal plumes.</title>
        <authorList>
            <person name="Zhou Z."/>
            <person name="Liu Y."/>
            <person name="Pan J."/>
            <person name="Cron B.R."/>
            <person name="Toner B.M."/>
            <person name="Anantharaman K."/>
            <person name="Breier J.A."/>
            <person name="Dick G.J."/>
            <person name="Li M."/>
        </authorList>
    </citation>
    <scope>NUCLEOTIDE SEQUENCE</scope>
    <source>
        <strain evidence="5">SZUA-1435</strain>
    </source>
</reference>
<dbReference type="GO" id="GO:0003723">
    <property type="term" value="F:RNA binding"/>
    <property type="evidence" value="ECO:0007669"/>
    <property type="project" value="TreeGrafter"/>
</dbReference>
<dbReference type="PANTHER" id="PTHR11722">
    <property type="entry name" value="60S RIBOSOMAL PROTEIN L13"/>
    <property type="match status" value="1"/>
</dbReference>
<name>A0A832YZR1_9CREN</name>
<dbReference type="GO" id="GO:0022625">
    <property type="term" value="C:cytosolic large ribosomal subunit"/>
    <property type="evidence" value="ECO:0007669"/>
    <property type="project" value="TreeGrafter"/>
</dbReference>
<dbReference type="HAMAP" id="MF_00499">
    <property type="entry name" value="Ribosomal_eL13"/>
    <property type="match status" value="1"/>
</dbReference>
<dbReference type="GO" id="GO:0003735">
    <property type="term" value="F:structural constituent of ribosome"/>
    <property type="evidence" value="ECO:0007669"/>
    <property type="project" value="InterPro"/>
</dbReference>
<evidence type="ECO:0000256" key="3">
    <source>
        <dbReference type="HAMAP-Rule" id="MF_00499"/>
    </source>
</evidence>
<keyword evidence="1 3" id="KW-0689">Ribosomal protein</keyword>
<dbReference type="InterPro" id="IPR001380">
    <property type="entry name" value="Ribosomal_eL13"/>
</dbReference>
<dbReference type="InterPro" id="IPR018256">
    <property type="entry name" value="Ribosomal_eL13_CS"/>
</dbReference>
<comment type="caution">
    <text evidence="5">The sequence shown here is derived from an EMBL/GenBank/DDBJ whole genome shotgun (WGS) entry which is preliminary data.</text>
</comment>
<evidence type="ECO:0000313" key="5">
    <source>
        <dbReference type="EMBL" id="HIP57216.1"/>
    </source>
</evidence>
<accession>A0A832YZR1</accession>
<dbReference type="PANTHER" id="PTHR11722:SF0">
    <property type="entry name" value="LARGE RIBOSOMAL SUBUNIT PROTEIN EL13"/>
    <property type="match status" value="1"/>
</dbReference>
<organism evidence="5 6">
    <name type="scientific">Ignisphaera aggregans</name>
    <dbReference type="NCBI Taxonomy" id="334771"/>
    <lineage>
        <taxon>Archaea</taxon>
        <taxon>Thermoproteota</taxon>
        <taxon>Thermoprotei</taxon>
        <taxon>Desulfurococcales</taxon>
        <taxon>Desulfurococcaceae</taxon>
        <taxon>Ignisphaera</taxon>
    </lineage>
</organism>
<dbReference type="NCBIfam" id="NF008914">
    <property type="entry name" value="PRK12277.1"/>
    <property type="match status" value="1"/>
</dbReference>
<proteinExistence type="inferred from homology"/>
<evidence type="ECO:0000256" key="2">
    <source>
        <dbReference type="ARBA" id="ARBA00023274"/>
    </source>
</evidence>
<comment type="similarity">
    <text evidence="3 4">Belongs to the eukaryotic ribosomal protein eL13 family.</text>
</comment>
<evidence type="ECO:0000256" key="1">
    <source>
        <dbReference type="ARBA" id="ARBA00022980"/>
    </source>
</evidence>
<dbReference type="AlphaFoldDB" id="A0A832YZR1"/>
<gene>
    <name evidence="3" type="primary">rpl13e</name>
    <name evidence="5" type="ORF">EYH02_04000</name>
</gene>
<evidence type="ECO:0000256" key="4">
    <source>
        <dbReference type="RuleBase" id="RU000572"/>
    </source>
</evidence>
<dbReference type="Pfam" id="PF01294">
    <property type="entry name" value="Ribosomal_L13e"/>
    <property type="match status" value="1"/>
</dbReference>
<dbReference type="GO" id="GO:0006412">
    <property type="term" value="P:translation"/>
    <property type="evidence" value="ECO:0007669"/>
    <property type="project" value="UniProtKB-UniRule"/>
</dbReference>